<feature type="domain" description="ScoMcrA-like N-terminal head" evidence="1">
    <location>
        <begin position="5"/>
        <end position="83"/>
    </location>
</feature>
<name>A0A5C7B047_9FLAO</name>
<evidence type="ECO:0000313" key="2">
    <source>
        <dbReference type="EMBL" id="TXE13844.1"/>
    </source>
</evidence>
<evidence type="ECO:0000313" key="3">
    <source>
        <dbReference type="Proteomes" id="UP000321790"/>
    </source>
</evidence>
<accession>A0A5C7B047</accession>
<evidence type="ECO:0000259" key="1">
    <source>
        <dbReference type="Pfam" id="PF26345"/>
    </source>
</evidence>
<keyword evidence="3" id="KW-1185">Reference proteome</keyword>
<dbReference type="EMBL" id="VOSC01000007">
    <property type="protein sequence ID" value="TXE13844.1"/>
    <property type="molecule type" value="Genomic_DNA"/>
</dbReference>
<organism evidence="2 3">
    <name type="scientific">Seonamhaeicola algicola</name>
    <dbReference type="NCBI Taxonomy" id="1719036"/>
    <lineage>
        <taxon>Bacteria</taxon>
        <taxon>Pseudomonadati</taxon>
        <taxon>Bacteroidota</taxon>
        <taxon>Flavobacteriia</taxon>
        <taxon>Flavobacteriales</taxon>
        <taxon>Flavobacteriaceae</taxon>
    </lineage>
</organism>
<proteinExistence type="predicted"/>
<comment type="caution">
    <text evidence="2">The sequence shown here is derived from an EMBL/GenBank/DDBJ whole genome shotgun (WGS) entry which is preliminary data.</text>
</comment>
<dbReference type="Proteomes" id="UP000321790">
    <property type="component" value="Unassembled WGS sequence"/>
</dbReference>
<protein>
    <recommendedName>
        <fullName evidence="1">ScoMcrA-like N-terminal head domain-containing protein</fullName>
    </recommendedName>
</protein>
<reference evidence="3" key="1">
    <citation type="submission" date="2019-08" db="EMBL/GenBank/DDBJ databases">
        <title>Seonamhaeicola sediminis sp. nov., isolated from marine sediment.</title>
        <authorList>
            <person name="Cao W.R."/>
        </authorList>
    </citation>
    <scope>NUCLEOTIDE SEQUENCE [LARGE SCALE GENOMIC DNA]</scope>
    <source>
        <strain evidence="3">Gy8</strain>
    </source>
</reference>
<dbReference type="RefSeq" id="WP_147130864.1">
    <property type="nucleotide sequence ID" value="NZ_VOSC01000007.1"/>
</dbReference>
<dbReference type="InterPro" id="IPR058807">
    <property type="entry name" value="ScoMcrA_N"/>
</dbReference>
<dbReference type="OrthoDB" id="9781481at2"/>
<dbReference type="AlphaFoldDB" id="A0A5C7B047"/>
<sequence length="270" mass="30949">MQFNKVTSEHILKAIQRFKEKGFPEGFGQSSTYDLIFEEESYPPKAIMAYASNIASGEEIINDFPGGENTECFKALKQNGFKTQKKKSNMNEKLYHLKQEFLNFWPSGKLETMTLEQYTDTKREISFCYWLEHITRDLGSIVGGSSYKFGIYKMSVDSKTEPASNRTNDGVYAWHTKYGKTAEEAFQTIKQLIIRIADYAKRNDLNPIEKIDLGDAYKWKTYNTDDYSKLNSSQIDSIDHKCKMAFLTAIDQFGNLDTVVGQKIIALLSD</sequence>
<dbReference type="Pfam" id="PF26345">
    <property type="entry name" value="ScoMcrA_N"/>
    <property type="match status" value="1"/>
</dbReference>
<gene>
    <name evidence="2" type="ORF">FUA26_01830</name>
</gene>